<gene>
    <name evidence="2" type="ORF">BDW47DRAFT_97343</name>
</gene>
<keyword evidence="1" id="KW-0472">Membrane</keyword>
<protein>
    <submittedName>
        <fullName evidence="2">Uncharacterized protein</fullName>
    </submittedName>
</protein>
<keyword evidence="1" id="KW-0812">Transmembrane</keyword>
<dbReference type="EMBL" id="KZ559117">
    <property type="protein sequence ID" value="PLB42524.1"/>
    <property type="molecule type" value="Genomic_DNA"/>
</dbReference>
<feature type="transmembrane region" description="Helical" evidence="1">
    <location>
        <begin position="49"/>
        <end position="67"/>
    </location>
</feature>
<organism evidence="2 3">
    <name type="scientific">Aspergillus candidus</name>
    <dbReference type="NCBI Taxonomy" id="41067"/>
    <lineage>
        <taxon>Eukaryota</taxon>
        <taxon>Fungi</taxon>
        <taxon>Dikarya</taxon>
        <taxon>Ascomycota</taxon>
        <taxon>Pezizomycotina</taxon>
        <taxon>Eurotiomycetes</taxon>
        <taxon>Eurotiomycetidae</taxon>
        <taxon>Eurotiales</taxon>
        <taxon>Aspergillaceae</taxon>
        <taxon>Aspergillus</taxon>
        <taxon>Aspergillus subgen. Circumdati</taxon>
    </lineage>
</organism>
<keyword evidence="1" id="KW-1133">Transmembrane helix</keyword>
<evidence type="ECO:0000313" key="3">
    <source>
        <dbReference type="Proteomes" id="UP000234585"/>
    </source>
</evidence>
<proteinExistence type="predicted"/>
<reference evidence="2 3" key="1">
    <citation type="submission" date="2017-12" db="EMBL/GenBank/DDBJ databases">
        <authorList>
            <consortium name="DOE Joint Genome Institute"/>
            <person name="Haridas S."/>
            <person name="Kjaerbolling I."/>
            <person name="Vesth T.C."/>
            <person name="Frisvad J.C."/>
            <person name="Nybo J.L."/>
            <person name="Theobald S."/>
            <person name="Kuo A."/>
            <person name="Bowyer P."/>
            <person name="Matsuda Y."/>
            <person name="Mondo S."/>
            <person name="Lyhne E.K."/>
            <person name="Kogle M.E."/>
            <person name="Clum A."/>
            <person name="Lipzen A."/>
            <person name="Salamov A."/>
            <person name="Ngan C.Y."/>
            <person name="Daum C."/>
            <person name="Chiniquy J."/>
            <person name="Barry K."/>
            <person name="LaButti K."/>
            <person name="Simmons B.A."/>
            <person name="Magnuson J.K."/>
            <person name="Mortensen U.H."/>
            <person name="Larsen T.O."/>
            <person name="Grigoriev I.V."/>
            <person name="Baker S.E."/>
            <person name="Andersen M.R."/>
            <person name="Nordberg H.P."/>
            <person name="Cantor M.N."/>
            <person name="Hua S.X."/>
        </authorList>
    </citation>
    <scope>NUCLEOTIDE SEQUENCE [LARGE SCALE GENOMIC DNA]</scope>
    <source>
        <strain evidence="2 3">CBS 102.13</strain>
    </source>
</reference>
<dbReference type="GeneID" id="36527564"/>
<accession>A0A2I2FPG8</accession>
<dbReference type="RefSeq" id="XP_024676536.1">
    <property type="nucleotide sequence ID" value="XM_024820404.1"/>
</dbReference>
<dbReference type="Proteomes" id="UP000234585">
    <property type="component" value="Unassembled WGS sequence"/>
</dbReference>
<keyword evidence="3" id="KW-1185">Reference proteome</keyword>
<dbReference type="AlphaFoldDB" id="A0A2I2FPG8"/>
<sequence length="80" mass="9341">MCTYIYAYVHITHQSEPSTCACFASCLELQGRTPLSCLVRGRWWWHVRFSSYSFIYLGTYLHYLLIYSPRCESTSSTLLA</sequence>
<name>A0A2I2FPG8_ASPCN</name>
<evidence type="ECO:0000313" key="2">
    <source>
        <dbReference type="EMBL" id="PLB42524.1"/>
    </source>
</evidence>
<evidence type="ECO:0000256" key="1">
    <source>
        <dbReference type="SAM" id="Phobius"/>
    </source>
</evidence>